<reference evidence="1" key="1">
    <citation type="journal article" date="2011" name="PLoS ONE">
        <title>Dynamics of Immune System Gene Expression upon Bacterial Challenge and Wounding in a Social Insect (Bombus terrestris).</title>
        <authorList>
            <person name="Erler S."/>
            <person name="Popp M."/>
            <person name="Lattorff H.M.G."/>
        </authorList>
    </citation>
    <scope>NUCLEOTIDE SEQUENCE</scope>
</reference>
<sequence length="50" mass="5888">SEFLMKKTVHRIPSTISGIHLLKIIFQQTIHPIKNSRLKIFLNFMLNAIR</sequence>
<feature type="non-terminal residue" evidence="1">
    <location>
        <position position="50"/>
    </location>
</feature>
<organism evidence="1">
    <name type="scientific">Bombus terrestris</name>
    <name type="common">Buff-tailed bumblebee</name>
    <name type="synonym">Apis terrestris</name>
    <dbReference type="NCBI Taxonomy" id="30195"/>
    <lineage>
        <taxon>Eukaryota</taxon>
        <taxon>Metazoa</taxon>
        <taxon>Ecdysozoa</taxon>
        <taxon>Arthropoda</taxon>
        <taxon>Hexapoda</taxon>
        <taxon>Insecta</taxon>
        <taxon>Pterygota</taxon>
        <taxon>Neoptera</taxon>
        <taxon>Endopterygota</taxon>
        <taxon>Hymenoptera</taxon>
        <taxon>Apocrita</taxon>
        <taxon>Aculeata</taxon>
        <taxon>Apoidea</taxon>
        <taxon>Anthophila</taxon>
        <taxon>Apidae</taxon>
        <taxon>Bombus</taxon>
        <taxon>Bombus</taxon>
    </lineage>
</organism>
<dbReference type="EMBL" id="HM143008">
    <property type="protein sequence ID" value="ADK91838.1"/>
    <property type="molecule type" value="Genomic_DNA"/>
</dbReference>
<dbReference type="GO" id="GO:0016301">
    <property type="term" value="F:kinase activity"/>
    <property type="evidence" value="ECO:0007669"/>
    <property type="project" value="UniProtKB-KW"/>
</dbReference>
<evidence type="ECO:0000313" key="1">
    <source>
        <dbReference type="EMBL" id="ADK91838.1"/>
    </source>
</evidence>
<feature type="non-terminal residue" evidence="1">
    <location>
        <position position="1"/>
    </location>
</feature>
<keyword evidence="1" id="KW-0808">Transferase</keyword>
<keyword evidence="1" id="KW-0418">Kinase</keyword>
<protein>
    <submittedName>
        <fullName evidence="1">TGF-beta activated kinase 1</fullName>
    </submittedName>
</protein>
<name>D9ZK32_BOMTE</name>
<dbReference type="AlphaFoldDB" id="D9ZK32"/>
<proteinExistence type="predicted"/>
<gene>
    <name evidence="1" type="primary">Tak1</name>
</gene>
<accession>D9ZK32</accession>